<feature type="domain" description="GYF" evidence="2">
    <location>
        <begin position="394"/>
        <end position="450"/>
    </location>
</feature>
<keyword evidence="4" id="KW-1185">Reference proteome</keyword>
<protein>
    <recommendedName>
        <fullName evidence="2">GYF domain-containing protein</fullName>
    </recommendedName>
</protein>
<dbReference type="Proteomes" id="UP001303373">
    <property type="component" value="Chromosome 2"/>
</dbReference>
<feature type="compositionally biased region" description="Low complexity" evidence="1">
    <location>
        <begin position="163"/>
        <end position="173"/>
    </location>
</feature>
<organism evidence="3 4">
    <name type="scientific">Acrodontium crateriforme</name>
    <dbReference type="NCBI Taxonomy" id="150365"/>
    <lineage>
        <taxon>Eukaryota</taxon>
        <taxon>Fungi</taxon>
        <taxon>Dikarya</taxon>
        <taxon>Ascomycota</taxon>
        <taxon>Pezizomycotina</taxon>
        <taxon>Dothideomycetes</taxon>
        <taxon>Dothideomycetidae</taxon>
        <taxon>Mycosphaerellales</taxon>
        <taxon>Teratosphaeriaceae</taxon>
        <taxon>Acrodontium</taxon>
    </lineage>
</organism>
<dbReference type="InterPro" id="IPR039905">
    <property type="entry name" value="CD2BP2/Lin1"/>
</dbReference>
<evidence type="ECO:0000313" key="3">
    <source>
        <dbReference type="EMBL" id="WPG98901.1"/>
    </source>
</evidence>
<evidence type="ECO:0000256" key="1">
    <source>
        <dbReference type="SAM" id="MobiDB-lite"/>
    </source>
</evidence>
<gene>
    <name evidence="3" type="ORF">R9X50_00170100</name>
</gene>
<reference evidence="3 4" key="1">
    <citation type="submission" date="2023-11" db="EMBL/GenBank/DDBJ databases">
        <title>An acidophilic fungus is an integral part of prey digestion in a carnivorous sundew plant.</title>
        <authorList>
            <person name="Tsai I.J."/>
        </authorList>
    </citation>
    <scope>NUCLEOTIDE SEQUENCE [LARGE SCALE GENOMIC DNA]</scope>
    <source>
        <strain evidence="3">169a</strain>
    </source>
</reference>
<feature type="compositionally biased region" description="Basic and acidic residues" evidence="1">
    <location>
        <begin position="7"/>
        <end position="29"/>
    </location>
</feature>
<sequence>MAARPKRGAEDYMRSHEGSSKKIKFDARNPSKLAADAPEEDLILDADVIGKSGLQTKRNAVNIDGYESDSDNDKFDARAAERERMKKAEMTKDDEDDDMFADLEERDPDGDDDEDLGEGSKRKKKDVRFLDSADIEGQVMNSKSGGHISNDILLNPRDKRPRSNSQSSSSSGSDSERDAPPDEMEEELAAEIGAGGKKRHAPRLDAFNLKGEEEEGRYDESGNYVRKAADPDAVNDTWLDGLSKKDMKRAKEAQAKREEERREKAARDDATLTSDVLATLIQHLDTGETPLEALARLNKAKPKETKVPKWKKKKQKDNMDVDEPSTNGSTSIDSAETTRRKAVEAITGAADALYSREQHEIYETERELLMRQYKRETGEDWKPASTTSESDVVDVMWEYRWSDPDAPDGGQIHGPYDAPTMKAWREAGYFGQGVEFRRTNGGDWDRLLSV</sequence>
<evidence type="ECO:0000259" key="2">
    <source>
        <dbReference type="PROSITE" id="PS50829"/>
    </source>
</evidence>
<dbReference type="AlphaFoldDB" id="A0AAQ3LZG3"/>
<accession>A0AAQ3LZG3</accession>
<feature type="region of interest" description="Disordered" evidence="1">
    <location>
        <begin position="64"/>
        <end position="270"/>
    </location>
</feature>
<dbReference type="GO" id="GO:0005682">
    <property type="term" value="C:U5 snRNP"/>
    <property type="evidence" value="ECO:0007669"/>
    <property type="project" value="InterPro"/>
</dbReference>
<dbReference type="PROSITE" id="PS50829">
    <property type="entry name" value="GYF"/>
    <property type="match status" value="1"/>
</dbReference>
<name>A0AAQ3LZG3_9PEZI</name>
<dbReference type="EMBL" id="CP138581">
    <property type="protein sequence ID" value="WPG98901.1"/>
    <property type="molecule type" value="Genomic_DNA"/>
</dbReference>
<feature type="compositionally biased region" description="Basic and acidic residues" evidence="1">
    <location>
        <begin position="71"/>
        <end position="91"/>
    </location>
</feature>
<feature type="compositionally biased region" description="Polar residues" evidence="1">
    <location>
        <begin position="324"/>
        <end position="335"/>
    </location>
</feature>
<dbReference type="Gene3D" id="3.30.1490.40">
    <property type="match status" value="1"/>
</dbReference>
<dbReference type="InterPro" id="IPR035445">
    <property type="entry name" value="GYF-like_dom_sf"/>
</dbReference>
<dbReference type="InterPro" id="IPR003169">
    <property type="entry name" value="GYF"/>
</dbReference>
<dbReference type="Pfam" id="PF02213">
    <property type="entry name" value="GYF"/>
    <property type="match status" value="1"/>
</dbReference>
<evidence type="ECO:0000313" key="4">
    <source>
        <dbReference type="Proteomes" id="UP001303373"/>
    </source>
</evidence>
<feature type="region of interest" description="Disordered" evidence="1">
    <location>
        <begin position="1"/>
        <end position="40"/>
    </location>
</feature>
<dbReference type="SUPFAM" id="SSF55277">
    <property type="entry name" value="GYF domain"/>
    <property type="match status" value="1"/>
</dbReference>
<proteinExistence type="predicted"/>
<feature type="compositionally biased region" description="Acidic residues" evidence="1">
    <location>
        <begin position="92"/>
        <end position="117"/>
    </location>
</feature>
<feature type="compositionally biased region" description="Basic and acidic residues" evidence="1">
    <location>
        <begin position="242"/>
        <end position="270"/>
    </location>
</feature>
<dbReference type="PANTHER" id="PTHR13138">
    <property type="entry name" value="PROTEIN LIN1"/>
    <property type="match status" value="1"/>
</dbReference>
<dbReference type="PANTHER" id="PTHR13138:SF3">
    <property type="entry name" value="CD2 ANTIGEN CYTOPLASMIC TAIL-BINDING PROTEIN 2"/>
    <property type="match status" value="1"/>
</dbReference>
<dbReference type="SMART" id="SM00444">
    <property type="entry name" value="GYF"/>
    <property type="match status" value="1"/>
</dbReference>
<feature type="region of interest" description="Disordered" evidence="1">
    <location>
        <begin position="297"/>
        <end position="339"/>
    </location>
</feature>